<accession>A0ABP0Y6T0</accession>
<dbReference type="PANTHER" id="PTHR32295">
    <property type="entry name" value="IQ-DOMAIN 5-RELATED"/>
    <property type="match status" value="1"/>
</dbReference>
<dbReference type="PROSITE" id="PS50096">
    <property type="entry name" value="IQ"/>
    <property type="match status" value="1"/>
</dbReference>
<dbReference type="Pfam" id="PF00612">
    <property type="entry name" value="IQ"/>
    <property type="match status" value="1"/>
</dbReference>
<name>A0ABP0Y6T0_9ROSI</name>
<evidence type="ECO:0008006" key="6">
    <source>
        <dbReference type="Google" id="ProtNLM"/>
    </source>
</evidence>
<dbReference type="Proteomes" id="UP001642487">
    <property type="component" value="Chromosome 2"/>
</dbReference>
<reference evidence="4 5" key="1">
    <citation type="submission" date="2024-03" db="EMBL/GenBank/DDBJ databases">
        <authorList>
            <person name="Gkanogiannis A."/>
            <person name="Becerra Lopez-Lavalle L."/>
        </authorList>
    </citation>
    <scope>NUCLEOTIDE SEQUENCE [LARGE SCALE GENOMIC DNA]</scope>
</reference>
<feature type="region of interest" description="Disordered" evidence="3">
    <location>
        <begin position="355"/>
        <end position="395"/>
    </location>
</feature>
<feature type="compositionally biased region" description="Basic and acidic residues" evidence="3">
    <location>
        <begin position="120"/>
        <end position="132"/>
    </location>
</feature>
<dbReference type="PANTHER" id="PTHR32295:SF15">
    <property type="entry name" value="PROTEIN IQ-DOMAIN 33"/>
    <property type="match status" value="1"/>
</dbReference>
<proteinExistence type="inferred from homology"/>
<gene>
    <name evidence="4" type="ORF">CITCOLO1_LOCUS8021</name>
</gene>
<dbReference type="CDD" id="cd23767">
    <property type="entry name" value="IQCD"/>
    <property type="match status" value="1"/>
</dbReference>
<sequence>MGIKGELVRNVFLRNRSFKTHEKNTRNNNSVERKKWHSVRSYLCGDEYNSVLVEEDAASIRSSEATVTQPVEELEVSTQKQEPAVEVLDLSSQLKRQEQAAFIIQSAFRSFLARRRDAEVKEMDNDSKKETNEGIESPSRESLSTSIEVQTGNSEALSVQDERVVLSNRVQQKSKTQLHKLKEEWDDSTVSSNVTKMRIQNRLEASTRRERALAYAFSQQLRICSKRKHSKSDVIEANMSWSWLERWMATRLPEGSSVETHTRKPSELIDNSNRFVISQRLFDISAEEKESCGSNEVSVRSVNFSADALKSTDGNLAKNRSKGSSDISRRKTVPSLHLDGDFTKVSKRDWVALAETERDKRSRQKQTGGRGEIKCNDAYINSSPSSSPVESRIGV</sequence>
<dbReference type="InterPro" id="IPR000048">
    <property type="entry name" value="IQ_motif_EF-hand-BS"/>
</dbReference>
<feature type="region of interest" description="Disordered" evidence="3">
    <location>
        <begin position="313"/>
        <end position="332"/>
    </location>
</feature>
<evidence type="ECO:0000313" key="5">
    <source>
        <dbReference type="Proteomes" id="UP001642487"/>
    </source>
</evidence>
<keyword evidence="1" id="KW-0112">Calmodulin-binding</keyword>
<feature type="region of interest" description="Disordered" evidence="3">
    <location>
        <begin position="120"/>
        <end position="153"/>
    </location>
</feature>
<protein>
    <recommendedName>
        <fullName evidence="6">Protein IQ-DOMAIN 1</fullName>
    </recommendedName>
</protein>
<evidence type="ECO:0000256" key="1">
    <source>
        <dbReference type="ARBA" id="ARBA00022860"/>
    </source>
</evidence>
<organism evidence="4 5">
    <name type="scientific">Citrullus colocynthis</name>
    <name type="common">colocynth</name>
    <dbReference type="NCBI Taxonomy" id="252529"/>
    <lineage>
        <taxon>Eukaryota</taxon>
        <taxon>Viridiplantae</taxon>
        <taxon>Streptophyta</taxon>
        <taxon>Embryophyta</taxon>
        <taxon>Tracheophyta</taxon>
        <taxon>Spermatophyta</taxon>
        <taxon>Magnoliopsida</taxon>
        <taxon>eudicotyledons</taxon>
        <taxon>Gunneridae</taxon>
        <taxon>Pentapetalae</taxon>
        <taxon>rosids</taxon>
        <taxon>fabids</taxon>
        <taxon>Cucurbitales</taxon>
        <taxon>Cucurbitaceae</taxon>
        <taxon>Benincaseae</taxon>
        <taxon>Citrullus</taxon>
    </lineage>
</organism>
<evidence type="ECO:0000256" key="2">
    <source>
        <dbReference type="ARBA" id="ARBA00024341"/>
    </source>
</evidence>
<evidence type="ECO:0000256" key="3">
    <source>
        <dbReference type="SAM" id="MobiDB-lite"/>
    </source>
</evidence>
<comment type="similarity">
    <text evidence="2">Belongs to the IQD family.</text>
</comment>
<feature type="compositionally biased region" description="Polar residues" evidence="3">
    <location>
        <begin position="140"/>
        <end position="153"/>
    </location>
</feature>
<keyword evidence="5" id="KW-1185">Reference proteome</keyword>
<dbReference type="EMBL" id="OZ021736">
    <property type="protein sequence ID" value="CAK9316170.1"/>
    <property type="molecule type" value="Genomic_DNA"/>
</dbReference>
<evidence type="ECO:0000313" key="4">
    <source>
        <dbReference type="EMBL" id="CAK9316170.1"/>
    </source>
</evidence>